<comment type="caution">
    <text evidence="2">The sequence shown here is derived from an EMBL/GenBank/DDBJ whole genome shotgun (WGS) entry which is preliminary data.</text>
</comment>
<dbReference type="EMBL" id="CAAALY010018774">
    <property type="protein sequence ID" value="VEL13741.1"/>
    <property type="molecule type" value="Genomic_DNA"/>
</dbReference>
<keyword evidence="3" id="KW-1185">Reference proteome</keyword>
<dbReference type="AlphaFoldDB" id="A0A448WKE9"/>
<dbReference type="Proteomes" id="UP000784294">
    <property type="component" value="Unassembled WGS sequence"/>
</dbReference>
<name>A0A448WKE9_9PLAT</name>
<evidence type="ECO:0000313" key="2">
    <source>
        <dbReference type="EMBL" id="VEL13741.1"/>
    </source>
</evidence>
<evidence type="ECO:0000313" key="3">
    <source>
        <dbReference type="Proteomes" id="UP000784294"/>
    </source>
</evidence>
<reference evidence="2" key="1">
    <citation type="submission" date="2018-11" db="EMBL/GenBank/DDBJ databases">
        <authorList>
            <consortium name="Pathogen Informatics"/>
        </authorList>
    </citation>
    <scope>NUCLEOTIDE SEQUENCE</scope>
</reference>
<feature type="non-terminal residue" evidence="2">
    <location>
        <position position="247"/>
    </location>
</feature>
<feature type="region of interest" description="Disordered" evidence="1">
    <location>
        <begin position="212"/>
        <end position="247"/>
    </location>
</feature>
<evidence type="ECO:0000256" key="1">
    <source>
        <dbReference type="SAM" id="MobiDB-lite"/>
    </source>
</evidence>
<proteinExistence type="predicted"/>
<organism evidence="2 3">
    <name type="scientific">Protopolystoma xenopodis</name>
    <dbReference type="NCBI Taxonomy" id="117903"/>
    <lineage>
        <taxon>Eukaryota</taxon>
        <taxon>Metazoa</taxon>
        <taxon>Spiralia</taxon>
        <taxon>Lophotrochozoa</taxon>
        <taxon>Platyhelminthes</taxon>
        <taxon>Monogenea</taxon>
        <taxon>Polyopisthocotylea</taxon>
        <taxon>Polystomatidea</taxon>
        <taxon>Polystomatidae</taxon>
        <taxon>Protopolystoma</taxon>
    </lineage>
</organism>
<evidence type="ECO:0008006" key="4">
    <source>
        <dbReference type="Google" id="ProtNLM"/>
    </source>
</evidence>
<protein>
    <recommendedName>
        <fullName evidence="4">PH domain-containing protein</fullName>
    </recommendedName>
</protein>
<sequence length="247" mass="26816">MALSQTRQLPFFDSLIEIHGELSRLNSRKKWRPYYGLIKRERIMLVLIDLDKGKEEQLALSKCEFFPIHHSLLDRPFCFGILLYGANQGEREEFIISVDIPRFPFLTTSQAMLLHPFGSSTSTSNVQGGLSSAGSLNLSISNGVSRCGPLASAGYASSSGSMCTGISNGGNYSTTGGLQPHMFPNRSQYPLELTAYAGWQSIPLLAEQCTMTDPSSTQSSTTSINEQQPVIGVSTSLNGAGEENLPP</sequence>
<gene>
    <name evidence="2" type="ORF">PXEA_LOCUS7181</name>
</gene>
<accession>A0A448WKE9</accession>
<feature type="compositionally biased region" description="Polar residues" evidence="1">
    <location>
        <begin position="224"/>
        <end position="238"/>
    </location>
</feature>
<feature type="compositionally biased region" description="Low complexity" evidence="1">
    <location>
        <begin position="212"/>
        <end position="223"/>
    </location>
</feature>
<dbReference type="OrthoDB" id="6233530at2759"/>